<feature type="region of interest" description="Disordered" evidence="1">
    <location>
        <begin position="66"/>
        <end position="114"/>
    </location>
</feature>
<sequence>MDAHFFRLCGISFEDVDYILDTFPVVRRKDEAKDGTYRIKDLILAEYDRMATADLNVETPLVEGGNCTSTLTLPLGHGSDTPPDRRRLPHASRSPQLREATSGARNGQRDTADQ</sequence>
<evidence type="ECO:0000313" key="2">
    <source>
        <dbReference type="EMBL" id="MFC5807355.1"/>
    </source>
</evidence>
<proteinExistence type="predicted"/>
<keyword evidence="3" id="KW-1185">Reference proteome</keyword>
<dbReference type="Proteomes" id="UP001596112">
    <property type="component" value="Unassembled WGS sequence"/>
</dbReference>
<gene>
    <name evidence="2" type="ORF">ACFQGO_07500</name>
</gene>
<evidence type="ECO:0000313" key="3">
    <source>
        <dbReference type="Proteomes" id="UP001596112"/>
    </source>
</evidence>
<dbReference type="EMBL" id="JBHSNZ010000004">
    <property type="protein sequence ID" value="MFC5807355.1"/>
    <property type="molecule type" value="Genomic_DNA"/>
</dbReference>
<organism evidence="2 3">
    <name type="scientific">Streptomyces heilongjiangensis</name>
    <dbReference type="NCBI Taxonomy" id="945052"/>
    <lineage>
        <taxon>Bacteria</taxon>
        <taxon>Bacillati</taxon>
        <taxon>Actinomycetota</taxon>
        <taxon>Actinomycetes</taxon>
        <taxon>Kitasatosporales</taxon>
        <taxon>Streptomycetaceae</taxon>
        <taxon>Streptomyces</taxon>
    </lineage>
</organism>
<accession>A0ABW1B3U6</accession>
<evidence type="ECO:0000256" key="1">
    <source>
        <dbReference type="SAM" id="MobiDB-lite"/>
    </source>
</evidence>
<reference evidence="3" key="1">
    <citation type="journal article" date="2019" name="Int. J. Syst. Evol. Microbiol.">
        <title>The Global Catalogue of Microorganisms (GCM) 10K type strain sequencing project: providing services to taxonomists for standard genome sequencing and annotation.</title>
        <authorList>
            <consortium name="The Broad Institute Genomics Platform"/>
            <consortium name="The Broad Institute Genome Sequencing Center for Infectious Disease"/>
            <person name="Wu L."/>
            <person name="Ma J."/>
        </authorList>
    </citation>
    <scope>NUCLEOTIDE SEQUENCE [LARGE SCALE GENOMIC DNA]</scope>
    <source>
        <strain evidence="3">JCM 9918</strain>
    </source>
</reference>
<comment type="caution">
    <text evidence="2">The sequence shown here is derived from an EMBL/GenBank/DDBJ whole genome shotgun (WGS) entry which is preliminary data.</text>
</comment>
<protein>
    <submittedName>
        <fullName evidence="2">Uncharacterized protein</fullName>
    </submittedName>
</protein>
<dbReference type="RefSeq" id="WP_272168958.1">
    <property type="nucleotide sequence ID" value="NZ_JAQOSL010000006.1"/>
</dbReference>
<name>A0ABW1B3U6_9ACTN</name>